<evidence type="ECO:0000313" key="1">
    <source>
        <dbReference type="EMBL" id="OCR36310.1"/>
    </source>
</evidence>
<evidence type="ECO:0000313" key="2">
    <source>
        <dbReference type="Proteomes" id="UP000093197"/>
    </source>
</evidence>
<organism evidence="1 2">
    <name type="scientific">Bacteroides fragilis</name>
    <dbReference type="NCBI Taxonomy" id="817"/>
    <lineage>
        <taxon>Bacteria</taxon>
        <taxon>Pseudomonadati</taxon>
        <taxon>Bacteroidota</taxon>
        <taxon>Bacteroidia</taxon>
        <taxon>Bacteroidales</taxon>
        <taxon>Bacteroidaceae</taxon>
        <taxon>Bacteroides</taxon>
    </lineage>
</organism>
<accession>A0A853Q628</accession>
<dbReference type="AlphaFoldDB" id="A0A853Q628"/>
<reference evidence="1 2" key="1">
    <citation type="journal article" date="2016" name="PLoS ONE">
        <title>Genomic Diversity of Enterotoxigenic Strains of Bacteroides fragilis.</title>
        <authorList>
            <person name="Pierce J.V."/>
            <person name="Bernstein H.D."/>
        </authorList>
    </citation>
    <scope>NUCLEOTIDE SEQUENCE [LARGE SCALE GENOMIC DNA]</scope>
    <source>
        <strain evidence="1 2">20793-3</strain>
    </source>
</reference>
<gene>
    <name evidence="1" type="ORF">AC094_06250</name>
</gene>
<proteinExistence type="predicted"/>
<dbReference type="EMBL" id="LIDT01000006">
    <property type="protein sequence ID" value="OCR36310.1"/>
    <property type="molecule type" value="Genomic_DNA"/>
</dbReference>
<dbReference type="Proteomes" id="UP000093197">
    <property type="component" value="Unassembled WGS sequence"/>
</dbReference>
<name>A0A853Q628_BACFG</name>
<sequence length="47" mass="5548">MVKFVYKNCYLSGLKRGYFTTVSFSEISFSISFMDTEIFLLIFVQFV</sequence>
<comment type="caution">
    <text evidence="1">The sequence shown here is derived from an EMBL/GenBank/DDBJ whole genome shotgun (WGS) entry which is preliminary data.</text>
</comment>
<protein>
    <submittedName>
        <fullName evidence="1">Uncharacterized protein</fullName>
    </submittedName>
</protein>